<dbReference type="InterPro" id="IPR002477">
    <property type="entry name" value="Peptidoglycan-bd-like"/>
</dbReference>
<dbReference type="InterPro" id="IPR036365">
    <property type="entry name" value="PGBD-like_sf"/>
</dbReference>
<keyword evidence="3" id="KW-1185">Reference proteome</keyword>
<organism evidence="2 3">
    <name type="scientific">Pelotomaculum isophthalicicum JI</name>
    <dbReference type="NCBI Taxonomy" id="947010"/>
    <lineage>
        <taxon>Bacteria</taxon>
        <taxon>Bacillati</taxon>
        <taxon>Bacillota</taxon>
        <taxon>Clostridia</taxon>
        <taxon>Eubacteriales</taxon>
        <taxon>Desulfotomaculaceae</taxon>
        <taxon>Pelotomaculum</taxon>
    </lineage>
</organism>
<accession>A0A9X4H1T6</accession>
<dbReference type="Proteomes" id="UP001154312">
    <property type="component" value="Unassembled WGS sequence"/>
</dbReference>
<gene>
    <name evidence="2" type="ORF">L7E55_08625</name>
</gene>
<evidence type="ECO:0000313" key="2">
    <source>
        <dbReference type="EMBL" id="MDF9408421.1"/>
    </source>
</evidence>
<dbReference type="Pfam" id="PF01471">
    <property type="entry name" value="PG_binding_1"/>
    <property type="match status" value="1"/>
</dbReference>
<dbReference type="RefSeq" id="WP_277443743.1">
    <property type="nucleotide sequence ID" value="NZ_JAKOAV010000013.1"/>
</dbReference>
<dbReference type="AlphaFoldDB" id="A0A9X4H1T6"/>
<evidence type="ECO:0000259" key="1">
    <source>
        <dbReference type="Pfam" id="PF01471"/>
    </source>
</evidence>
<proteinExistence type="predicted"/>
<evidence type="ECO:0000313" key="3">
    <source>
        <dbReference type="Proteomes" id="UP001154312"/>
    </source>
</evidence>
<dbReference type="EMBL" id="JAKOAV010000013">
    <property type="protein sequence ID" value="MDF9408421.1"/>
    <property type="molecule type" value="Genomic_DNA"/>
</dbReference>
<feature type="domain" description="Peptidoglycan binding-like" evidence="1">
    <location>
        <begin position="71"/>
        <end position="124"/>
    </location>
</feature>
<protein>
    <submittedName>
        <fullName evidence="2">Peptidoglycan-binding protein</fullName>
    </submittedName>
</protein>
<comment type="caution">
    <text evidence="2">The sequence shown here is derived from an EMBL/GenBank/DDBJ whole genome shotgun (WGS) entry which is preliminary data.</text>
</comment>
<dbReference type="InterPro" id="IPR036366">
    <property type="entry name" value="PGBDSf"/>
</dbReference>
<dbReference type="Gene3D" id="1.10.101.10">
    <property type="entry name" value="PGBD-like superfamily/PGBD"/>
    <property type="match status" value="1"/>
</dbReference>
<dbReference type="SUPFAM" id="SSF47090">
    <property type="entry name" value="PGBD-like"/>
    <property type="match status" value="1"/>
</dbReference>
<name>A0A9X4H1T6_9FIRM</name>
<sequence>MNYSIAVKLKKVSVILALVFALALFVGPYTAFASDLETLLNEPVLPQALNLNSSINSITGPVAADSSEVAAIKAIQLRLVNLGYDTGGIDGIYGPKTMSAVILFQESHNLIVDGIVGPQTRAALGF</sequence>
<reference evidence="2" key="1">
    <citation type="submission" date="2022-02" db="EMBL/GenBank/DDBJ databases">
        <authorList>
            <person name="Leng L."/>
        </authorList>
    </citation>
    <scope>NUCLEOTIDE SEQUENCE</scope>
    <source>
        <strain evidence="2">JI</strain>
    </source>
</reference>